<evidence type="ECO:0000313" key="1">
    <source>
        <dbReference type="EMBL" id="CUU73859.1"/>
    </source>
</evidence>
<dbReference type="Pfam" id="PF05973">
    <property type="entry name" value="Gp49"/>
    <property type="match status" value="1"/>
</dbReference>
<dbReference type="InterPro" id="IPR009241">
    <property type="entry name" value="HigB-like"/>
</dbReference>
<dbReference type="AlphaFoldDB" id="A0A9W5AM84"/>
<name>A0A9W5AM84_CAMHY</name>
<dbReference type="EMBL" id="FAVC01000001">
    <property type="protein sequence ID" value="CUU73859.1"/>
    <property type="molecule type" value="Genomic_DNA"/>
</dbReference>
<dbReference type="InterPro" id="IPR035093">
    <property type="entry name" value="RelE/ParE_toxin_dom_sf"/>
</dbReference>
<dbReference type="PANTHER" id="PTHR41791">
    <property type="entry name" value="SSL7039 PROTEIN"/>
    <property type="match status" value="1"/>
</dbReference>
<dbReference type="PIRSF" id="PIRSF028744">
    <property type="entry name" value="Addict_mod_HI1419"/>
    <property type="match status" value="1"/>
</dbReference>
<dbReference type="PANTHER" id="PTHR41791:SF1">
    <property type="entry name" value="SSL7039 PROTEIN"/>
    <property type="match status" value="1"/>
</dbReference>
<dbReference type="NCBIfam" id="TIGR02683">
    <property type="entry name" value="upstrm_HI1419"/>
    <property type="match status" value="1"/>
</dbReference>
<dbReference type="InterPro" id="IPR014056">
    <property type="entry name" value="TypeIITA-like_toxin_pred"/>
</dbReference>
<reference evidence="1 2" key="1">
    <citation type="submission" date="2015-11" db="EMBL/GenBank/DDBJ databases">
        <authorList>
            <consortium name="Pathogen Informatics"/>
        </authorList>
    </citation>
    <scope>NUCLEOTIDE SEQUENCE [LARGE SCALE GENOMIC DNA]</scope>
    <source>
        <strain evidence="1 2">007A-0283</strain>
    </source>
</reference>
<dbReference type="Proteomes" id="UP000052245">
    <property type="component" value="Unassembled WGS sequence"/>
</dbReference>
<accession>A0A9W5AM84</accession>
<protein>
    <submittedName>
        <fullName evidence="1">Addiction module killer protein</fullName>
    </submittedName>
</protein>
<gene>
    <name evidence="1" type="ORF">ERS739223_00417</name>
</gene>
<proteinExistence type="predicted"/>
<comment type="caution">
    <text evidence="1">The sequence shown here is derived from an EMBL/GenBank/DDBJ whole genome shotgun (WGS) entry which is preliminary data.</text>
</comment>
<evidence type="ECO:0000313" key="2">
    <source>
        <dbReference type="Proteomes" id="UP000052245"/>
    </source>
</evidence>
<dbReference type="RefSeq" id="WP_059434460.1">
    <property type="nucleotide sequence ID" value="NZ_FAUY01000002.1"/>
</dbReference>
<organism evidence="1 2">
    <name type="scientific">Campylobacter hyointestinalis subsp. hyointestinalis</name>
    <dbReference type="NCBI Taxonomy" id="91352"/>
    <lineage>
        <taxon>Bacteria</taxon>
        <taxon>Pseudomonadati</taxon>
        <taxon>Campylobacterota</taxon>
        <taxon>Epsilonproteobacteria</taxon>
        <taxon>Campylobacterales</taxon>
        <taxon>Campylobacteraceae</taxon>
        <taxon>Campylobacter</taxon>
    </lineage>
</organism>
<sequence length="98" mass="11620">MEIKYTKQFEKWYLSLSDYKVKSAILRRFDKIKNDDYLGDFKSIDIDLYELRIFVSGGIRLYYTIQNGVLVIFLCGGDKSSQYRDIQKAKNLLKELKC</sequence>
<dbReference type="SUPFAM" id="SSF143011">
    <property type="entry name" value="RelE-like"/>
    <property type="match status" value="1"/>
</dbReference>